<evidence type="ECO:0000313" key="2">
    <source>
        <dbReference type="Proteomes" id="UP000447873"/>
    </source>
</evidence>
<gene>
    <name evidence="1" type="ORF">EG328_000321</name>
</gene>
<comment type="caution">
    <text evidence="1">The sequence shown here is derived from an EMBL/GenBank/DDBJ whole genome shotgun (WGS) entry which is preliminary data.</text>
</comment>
<reference evidence="1 2" key="1">
    <citation type="submission" date="2018-12" db="EMBL/GenBank/DDBJ databases">
        <title>Venturia inaequalis Genome Resource.</title>
        <authorList>
            <person name="Lichtner F.J."/>
        </authorList>
    </citation>
    <scope>NUCLEOTIDE SEQUENCE [LARGE SCALE GENOMIC DNA]</scope>
    <source>
        <strain evidence="1 2">120213</strain>
    </source>
</reference>
<dbReference type="EMBL" id="WNWS01000104">
    <property type="protein sequence ID" value="KAE9980386.1"/>
    <property type="molecule type" value="Genomic_DNA"/>
</dbReference>
<proteinExistence type="predicted"/>
<evidence type="ECO:0000313" key="1">
    <source>
        <dbReference type="EMBL" id="KAE9980386.1"/>
    </source>
</evidence>
<sequence>MPRKHHTWQVSGFDNIRGHNGGSDALSVNQDKMKLAKRGQIGLSRDTALIVIELVCCENIFAFMSGGDWDARVHHLPLLCMKNRVAEMIGGLVVVSLDWSLRQGH</sequence>
<dbReference type="Proteomes" id="UP000447873">
    <property type="component" value="Unassembled WGS sequence"/>
</dbReference>
<accession>A0A8H3V1F8</accession>
<protein>
    <submittedName>
        <fullName evidence="1">Uncharacterized protein</fullName>
    </submittedName>
</protein>
<name>A0A8H3V1F8_VENIN</name>
<organism evidence="1 2">
    <name type="scientific">Venturia inaequalis</name>
    <name type="common">Apple scab fungus</name>
    <dbReference type="NCBI Taxonomy" id="5025"/>
    <lineage>
        <taxon>Eukaryota</taxon>
        <taxon>Fungi</taxon>
        <taxon>Dikarya</taxon>
        <taxon>Ascomycota</taxon>
        <taxon>Pezizomycotina</taxon>
        <taxon>Dothideomycetes</taxon>
        <taxon>Pleosporomycetidae</taxon>
        <taxon>Venturiales</taxon>
        <taxon>Venturiaceae</taxon>
        <taxon>Venturia</taxon>
    </lineage>
</organism>
<dbReference type="AlphaFoldDB" id="A0A8H3V1F8"/>